<dbReference type="AlphaFoldDB" id="A0A2K1K098"/>
<proteinExistence type="predicted"/>
<sequence>MSCIGIIRSQSKGAYSVPSNSALNPTWLDKTMCYDFGYGVCHLHILSKRRNYKPADTDHFSRRRETKL</sequence>
<reference evidence="1 3" key="2">
    <citation type="journal article" date="2018" name="Plant J.">
        <title>The Physcomitrella patens chromosome-scale assembly reveals moss genome structure and evolution.</title>
        <authorList>
            <person name="Lang D."/>
            <person name="Ullrich K.K."/>
            <person name="Murat F."/>
            <person name="Fuchs J."/>
            <person name="Jenkins J."/>
            <person name="Haas F.B."/>
            <person name="Piednoel M."/>
            <person name="Gundlach H."/>
            <person name="Van Bel M."/>
            <person name="Meyberg R."/>
            <person name="Vives C."/>
            <person name="Morata J."/>
            <person name="Symeonidi A."/>
            <person name="Hiss M."/>
            <person name="Muchero W."/>
            <person name="Kamisugi Y."/>
            <person name="Saleh O."/>
            <person name="Blanc G."/>
            <person name="Decker E.L."/>
            <person name="van Gessel N."/>
            <person name="Grimwood J."/>
            <person name="Hayes R.D."/>
            <person name="Graham S.W."/>
            <person name="Gunter L.E."/>
            <person name="McDaniel S.F."/>
            <person name="Hoernstein S.N.W."/>
            <person name="Larsson A."/>
            <person name="Li F.W."/>
            <person name="Perroud P.F."/>
            <person name="Phillips J."/>
            <person name="Ranjan P."/>
            <person name="Rokshar D.S."/>
            <person name="Rothfels C.J."/>
            <person name="Schneider L."/>
            <person name="Shu S."/>
            <person name="Stevenson D.W."/>
            <person name="Thummler F."/>
            <person name="Tillich M."/>
            <person name="Villarreal Aguilar J.C."/>
            <person name="Widiez T."/>
            <person name="Wong G.K."/>
            <person name="Wymore A."/>
            <person name="Zhang Y."/>
            <person name="Zimmer A.D."/>
            <person name="Quatrano R.S."/>
            <person name="Mayer K.F.X."/>
            <person name="Goodstein D."/>
            <person name="Casacuberta J.M."/>
            <person name="Vandepoele K."/>
            <person name="Reski R."/>
            <person name="Cuming A.C."/>
            <person name="Tuskan G.A."/>
            <person name="Maumus F."/>
            <person name="Salse J."/>
            <person name="Schmutz J."/>
            <person name="Rensing S.A."/>
        </authorList>
    </citation>
    <scope>NUCLEOTIDE SEQUENCE [LARGE SCALE GENOMIC DNA]</scope>
    <source>
        <strain evidence="2 3">cv. Gransden 2004</strain>
    </source>
</reference>
<evidence type="ECO:0000313" key="3">
    <source>
        <dbReference type="Proteomes" id="UP000006727"/>
    </source>
</evidence>
<reference evidence="1 3" key="1">
    <citation type="journal article" date="2008" name="Science">
        <title>The Physcomitrella genome reveals evolutionary insights into the conquest of land by plants.</title>
        <authorList>
            <person name="Rensing S."/>
            <person name="Lang D."/>
            <person name="Zimmer A."/>
            <person name="Terry A."/>
            <person name="Salamov A."/>
            <person name="Shapiro H."/>
            <person name="Nishiyama T."/>
            <person name="Perroud P.-F."/>
            <person name="Lindquist E."/>
            <person name="Kamisugi Y."/>
            <person name="Tanahashi T."/>
            <person name="Sakakibara K."/>
            <person name="Fujita T."/>
            <person name="Oishi K."/>
            <person name="Shin-I T."/>
            <person name="Kuroki Y."/>
            <person name="Toyoda A."/>
            <person name="Suzuki Y."/>
            <person name="Hashimoto A."/>
            <person name="Yamaguchi K."/>
            <person name="Sugano A."/>
            <person name="Kohara Y."/>
            <person name="Fujiyama A."/>
            <person name="Anterola A."/>
            <person name="Aoki S."/>
            <person name="Ashton N."/>
            <person name="Barbazuk W.B."/>
            <person name="Barker E."/>
            <person name="Bennetzen J."/>
            <person name="Bezanilla M."/>
            <person name="Blankenship R."/>
            <person name="Cho S.H."/>
            <person name="Dutcher S."/>
            <person name="Estelle M."/>
            <person name="Fawcett J.A."/>
            <person name="Gundlach H."/>
            <person name="Hanada K."/>
            <person name="Heyl A."/>
            <person name="Hicks K.A."/>
            <person name="Hugh J."/>
            <person name="Lohr M."/>
            <person name="Mayer K."/>
            <person name="Melkozernov A."/>
            <person name="Murata T."/>
            <person name="Nelson D."/>
            <person name="Pils B."/>
            <person name="Prigge M."/>
            <person name="Reiss B."/>
            <person name="Renner T."/>
            <person name="Rombauts S."/>
            <person name="Rushton P."/>
            <person name="Sanderfoot A."/>
            <person name="Schween G."/>
            <person name="Shiu S.-H."/>
            <person name="Stueber K."/>
            <person name="Theodoulou F.L."/>
            <person name="Tu H."/>
            <person name="Van de Peer Y."/>
            <person name="Verrier P.J."/>
            <person name="Waters E."/>
            <person name="Wood A."/>
            <person name="Yang L."/>
            <person name="Cove D."/>
            <person name="Cuming A."/>
            <person name="Hasebe M."/>
            <person name="Lucas S."/>
            <person name="Mishler D.B."/>
            <person name="Reski R."/>
            <person name="Grigoriev I."/>
            <person name="Quatrano R.S."/>
            <person name="Boore J.L."/>
        </authorList>
    </citation>
    <scope>NUCLEOTIDE SEQUENCE [LARGE SCALE GENOMIC DNA]</scope>
    <source>
        <strain evidence="2 3">cv. Gransden 2004</strain>
    </source>
</reference>
<dbReference type="InParanoid" id="A0A2K1K098"/>
<dbReference type="EnsemblPlants" id="Pp3c10_24420V3.1">
    <property type="protein sequence ID" value="PAC:32899535.CDS.1"/>
    <property type="gene ID" value="Pp3c10_24420"/>
</dbReference>
<keyword evidence="3" id="KW-1185">Reference proteome</keyword>
<dbReference type="EMBL" id="ABEU02000010">
    <property type="protein sequence ID" value="PNR47203.1"/>
    <property type="molecule type" value="Genomic_DNA"/>
</dbReference>
<reference evidence="2" key="3">
    <citation type="submission" date="2020-12" db="UniProtKB">
        <authorList>
            <consortium name="EnsemblPlants"/>
        </authorList>
    </citation>
    <scope>IDENTIFICATION</scope>
</reference>
<dbReference type="Gramene" id="Pp3c10_24420V3.1">
    <property type="protein sequence ID" value="PAC:32899535.CDS.1"/>
    <property type="gene ID" value="Pp3c10_24420"/>
</dbReference>
<protein>
    <submittedName>
        <fullName evidence="1 2">Uncharacterized protein</fullName>
    </submittedName>
</protein>
<dbReference type="Proteomes" id="UP000006727">
    <property type="component" value="Chromosome 10"/>
</dbReference>
<evidence type="ECO:0000313" key="1">
    <source>
        <dbReference type="EMBL" id="PNR47203.1"/>
    </source>
</evidence>
<gene>
    <name evidence="1" type="ORF">PHYPA_014323</name>
</gene>
<organism evidence="1">
    <name type="scientific">Physcomitrium patens</name>
    <name type="common">Spreading-leaved earth moss</name>
    <name type="synonym">Physcomitrella patens</name>
    <dbReference type="NCBI Taxonomy" id="3218"/>
    <lineage>
        <taxon>Eukaryota</taxon>
        <taxon>Viridiplantae</taxon>
        <taxon>Streptophyta</taxon>
        <taxon>Embryophyta</taxon>
        <taxon>Bryophyta</taxon>
        <taxon>Bryophytina</taxon>
        <taxon>Bryopsida</taxon>
        <taxon>Funariidae</taxon>
        <taxon>Funariales</taxon>
        <taxon>Funariaceae</taxon>
        <taxon>Physcomitrium</taxon>
    </lineage>
</organism>
<evidence type="ECO:0000313" key="2">
    <source>
        <dbReference type="EnsemblPlants" id="PAC:32899535.CDS.1"/>
    </source>
</evidence>
<name>A0A2K1K098_PHYPA</name>
<accession>A0A2K1K098</accession>